<dbReference type="PROSITE" id="PS51352">
    <property type="entry name" value="THIOREDOXIN_2"/>
    <property type="match status" value="1"/>
</dbReference>
<dbReference type="Gene3D" id="3.40.30.10">
    <property type="entry name" value="Glutaredoxin"/>
    <property type="match status" value="1"/>
</dbReference>
<protein>
    <recommendedName>
        <fullName evidence="2">Thioredoxin domain-containing protein</fullName>
    </recommendedName>
</protein>
<comment type="caution">
    <text evidence="3">The sequence shown here is derived from an EMBL/GenBank/DDBJ whole genome shotgun (WGS) entry which is preliminary data.</text>
</comment>
<dbReference type="RefSeq" id="WP_345031438.1">
    <property type="nucleotide sequence ID" value="NZ_BAABEY010000031.1"/>
</dbReference>
<dbReference type="InterPro" id="IPR000866">
    <property type="entry name" value="AhpC/TSA"/>
</dbReference>
<dbReference type="EMBL" id="BAABEY010000031">
    <property type="protein sequence ID" value="GAA4444300.1"/>
    <property type="molecule type" value="Genomic_DNA"/>
</dbReference>
<sequence length="233" mass="25729">MKKNENKIASYLIMVTVGALLIVATAWIGLELSDRRKVEAPYTESTRDVQSNGGYQIKSQVGNFSLKSVNGPQVSLDQFATEKGVIVVFTCNHCPFAKAYEDRIQALDTKFKSQGFPVIAINPTDPGSYEEDSFEKMKQRAQSKSYSFPYLADETQEVARKFGATKTPHLFILSNENGKFTVAYIGAIDDNPQDPLGVSKRYAEEAVQNLLAGKPVATTTTKAIGCVIKWKEI</sequence>
<dbReference type="InterPro" id="IPR047262">
    <property type="entry name" value="PRX-like1"/>
</dbReference>
<feature type="transmembrane region" description="Helical" evidence="1">
    <location>
        <begin position="12"/>
        <end position="30"/>
    </location>
</feature>
<accession>A0ABP8M8C5</accession>
<dbReference type="Pfam" id="PF00578">
    <property type="entry name" value="AhpC-TSA"/>
    <property type="match status" value="1"/>
</dbReference>
<keyword evidence="1" id="KW-0812">Transmembrane</keyword>
<proteinExistence type="predicted"/>
<dbReference type="InterPro" id="IPR036249">
    <property type="entry name" value="Thioredoxin-like_sf"/>
</dbReference>
<dbReference type="PANTHER" id="PTHR43640:SF1">
    <property type="entry name" value="THIOREDOXIN-DEPENDENT PEROXIREDOXIN"/>
    <property type="match status" value="1"/>
</dbReference>
<reference evidence="4" key="1">
    <citation type="journal article" date="2019" name="Int. J. Syst. Evol. Microbiol.">
        <title>The Global Catalogue of Microorganisms (GCM) 10K type strain sequencing project: providing services to taxonomists for standard genome sequencing and annotation.</title>
        <authorList>
            <consortium name="The Broad Institute Genomics Platform"/>
            <consortium name="The Broad Institute Genome Sequencing Center for Infectious Disease"/>
            <person name="Wu L."/>
            <person name="Ma J."/>
        </authorList>
    </citation>
    <scope>NUCLEOTIDE SEQUENCE [LARGE SCALE GENOMIC DNA]</scope>
    <source>
        <strain evidence="4">JCM 31920</strain>
    </source>
</reference>
<evidence type="ECO:0000313" key="4">
    <source>
        <dbReference type="Proteomes" id="UP001501508"/>
    </source>
</evidence>
<evidence type="ECO:0000313" key="3">
    <source>
        <dbReference type="EMBL" id="GAA4444300.1"/>
    </source>
</evidence>
<keyword evidence="4" id="KW-1185">Reference proteome</keyword>
<keyword evidence="1" id="KW-0472">Membrane</keyword>
<dbReference type="Proteomes" id="UP001501508">
    <property type="component" value="Unassembled WGS sequence"/>
</dbReference>
<organism evidence="3 4">
    <name type="scientific">Ravibacter arvi</name>
    <dbReference type="NCBI Taxonomy" id="2051041"/>
    <lineage>
        <taxon>Bacteria</taxon>
        <taxon>Pseudomonadati</taxon>
        <taxon>Bacteroidota</taxon>
        <taxon>Cytophagia</taxon>
        <taxon>Cytophagales</taxon>
        <taxon>Spirosomataceae</taxon>
        <taxon>Ravibacter</taxon>
    </lineage>
</organism>
<dbReference type="CDD" id="cd02969">
    <property type="entry name" value="PRX_like1"/>
    <property type="match status" value="1"/>
</dbReference>
<keyword evidence="1" id="KW-1133">Transmembrane helix</keyword>
<dbReference type="InterPro" id="IPR013766">
    <property type="entry name" value="Thioredoxin_domain"/>
</dbReference>
<dbReference type="SUPFAM" id="SSF52833">
    <property type="entry name" value="Thioredoxin-like"/>
    <property type="match status" value="1"/>
</dbReference>
<evidence type="ECO:0000256" key="1">
    <source>
        <dbReference type="SAM" id="Phobius"/>
    </source>
</evidence>
<gene>
    <name evidence="3" type="ORF">GCM10023091_34250</name>
</gene>
<feature type="domain" description="Thioredoxin" evidence="2">
    <location>
        <begin position="55"/>
        <end position="212"/>
    </location>
</feature>
<dbReference type="PANTHER" id="PTHR43640">
    <property type="entry name" value="OS07G0260300 PROTEIN"/>
    <property type="match status" value="1"/>
</dbReference>
<name>A0ABP8M8C5_9BACT</name>
<evidence type="ECO:0000259" key="2">
    <source>
        <dbReference type="PROSITE" id="PS51352"/>
    </source>
</evidence>